<sequence length="14" mass="1852">MRRGKMVFQWQDRN</sequence>
<name>A0A0E9TXR6_ANGAN</name>
<dbReference type="EMBL" id="GBXM01050256">
    <property type="protein sequence ID" value="JAH58321.1"/>
    <property type="molecule type" value="Transcribed_RNA"/>
</dbReference>
<proteinExistence type="predicted"/>
<protein>
    <submittedName>
        <fullName evidence="1">Uncharacterized protein</fullName>
    </submittedName>
</protein>
<reference evidence="1" key="2">
    <citation type="journal article" date="2015" name="Fish Shellfish Immunol.">
        <title>Early steps in the European eel (Anguilla anguilla)-Vibrio vulnificus interaction in the gills: Role of the RtxA13 toxin.</title>
        <authorList>
            <person name="Callol A."/>
            <person name="Pajuelo D."/>
            <person name="Ebbesson L."/>
            <person name="Teles M."/>
            <person name="MacKenzie S."/>
            <person name="Amaro C."/>
        </authorList>
    </citation>
    <scope>NUCLEOTIDE SEQUENCE</scope>
</reference>
<evidence type="ECO:0000313" key="1">
    <source>
        <dbReference type="EMBL" id="JAH58321.1"/>
    </source>
</evidence>
<organism evidence="1">
    <name type="scientific">Anguilla anguilla</name>
    <name type="common">European freshwater eel</name>
    <name type="synonym">Muraena anguilla</name>
    <dbReference type="NCBI Taxonomy" id="7936"/>
    <lineage>
        <taxon>Eukaryota</taxon>
        <taxon>Metazoa</taxon>
        <taxon>Chordata</taxon>
        <taxon>Craniata</taxon>
        <taxon>Vertebrata</taxon>
        <taxon>Euteleostomi</taxon>
        <taxon>Actinopterygii</taxon>
        <taxon>Neopterygii</taxon>
        <taxon>Teleostei</taxon>
        <taxon>Anguilliformes</taxon>
        <taxon>Anguillidae</taxon>
        <taxon>Anguilla</taxon>
    </lineage>
</organism>
<accession>A0A0E9TXR6</accession>
<reference evidence="1" key="1">
    <citation type="submission" date="2014-11" db="EMBL/GenBank/DDBJ databases">
        <authorList>
            <person name="Amaro Gonzalez C."/>
        </authorList>
    </citation>
    <scope>NUCLEOTIDE SEQUENCE</scope>
</reference>